<dbReference type="PANTHER" id="PTHR14087:SF7">
    <property type="entry name" value="THYMOCYTE NUCLEAR PROTEIN 1"/>
    <property type="match status" value="1"/>
</dbReference>
<sequence length="162" mass="18741">MILIKKSKVKYWVMKSEPSEYSIDDLKRDKKTAWTGIRNYQVRNMIRDVMKVGDKALFYHSSCKDVGVVGEMEVVSEAKPDPTQFNSKSEYYDKRSLKENPLWLAVTIGYKATFSKLVSLARLRTEPALKDLIILRKGNRLSITEVTKDEYERIVKIGNQTV</sequence>
<dbReference type="InterPro" id="IPR052181">
    <property type="entry name" value="5hmC_binding"/>
</dbReference>
<dbReference type="InterPro" id="IPR047197">
    <property type="entry name" value="THYN1-like_EVE"/>
</dbReference>
<dbReference type="Pfam" id="PF01878">
    <property type="entry name" value="EVE"/>
    <property type="match status" value="1"/>
</dbReference>
<organism evidence="2 3">
    <name type="scientific">Candidatus Kaiserbacteria bacterium CG_4_8_14_3_um_filter_38_9</name>
    <dbReference type="NCBI Taxonomy" id="1974599"/>
    <lineage>
        <taxon>Bacteria</taxon>
        <taxon>Candidatus Kaiseribacteriota</taxon>
    </lineage>
</organism>
<comment type="caution">
    <text evidence="2">The sequence shown here is derived from an EMBL/GenBank/DDBJ whole genome shotgun (WGS) entry which is preliminary data.</text>
</comment>
<name>A0A2M7IMY6_9BACT</name>
<accession>A0A2M7IMY6</accession>
<dbReference type="AlphaFoldDB" id="A0A2M7IMY6"/>
<evidence type="ECO:0000313" key="2">
    <source>
        <dbReference type="EMBL" id="PIW96689.1"/>
    </source>
</evidence>
<dbReference type="PANTHER" id="PTHR14087">
    <property type="entry name" value="THYMOCYTE NUCLEAR PROTEIN 1"/>
    <property type="match status" value="1"/>
</dbReference>
<dbReference type="EMBL" id="PFHR01000191">
    <property type="protein sequence ID" value="PIW96689.1"/>
    <property type="molecule type" value="Genomic_DNA"/>
</dbReference>
<evidence type="ECO:0000259" key="1">
    <source>
        <dbReference type="Pfam" id="PF01878"/>
    </source>
</evidence>
<dbReference type="InterPro" id="IPR002740">
    <property type="entry name" value="EVE_domain"/>
</dbReference>
<reference evidence="3" key="1">
    <citation type="submission" date="2017-09" db="EMBL/GenBank/DDBJ databases">
        <title>Depth-based differentiation of microbial function through sediment-hosted aquifers and enrichment of novel symbionts in the deep terrestrial subsurface.</title>
        <authorList>
            <person name="Probst A.J."/>
            <person name="Ladd B."/>
            <person name="Jarett J.K."/>
            <person name="Geller-Mcgrath D.E."/>
            <person name="Sieber C.M.K."/>
            <person name="Emerson J.B."/>
            <person name="Anantharaman K."/>
            <person name="Thomas B.C."/>
            <person name="Malmstrom R."/>
            <person name="Stieglmeier M."/>
            <person name="Klingl A."/>
            <person name="Woyke T."/>
            <person name="Ryan C.M."/>
            <person name="Banfield J.F."/>
        </authorList>
    </citation>
    <scope>NUCLEOTIDE SEQUENCE [LARGE SCALE GENOMIC DNA]</scope>
</reference>
<dbReference type="Proteomes" id="UP000230837">
    <property type="component" value="Unassembled WGS sequence"/>
</dbReference>
<dbReference type="CDD" id="cd21133">
    <property type="entry name" value="EVE"/>
    <property type="match status" value="1"/>
</dbReference>
<proteinExistence type="predicted"/>
<protein>
    <submittedName>
        <fullName evidence="2">EVE domain-containing protein</fullName>
    </submittedName>
</protein>
<feature type="domain" description="EVE" evidence="1">
    <location>
        <begin position="10"/>
        <end position="156"/>
    </location>
</feature>
<evidence type="ECO:0000313" key="3">
    <source>
        <dbReference type="Proteomes" id="UP000230837"/>
    </source>
</evidence>
<gene>
    <name evidence="2" type="ORF">COZ82_03635</name>
</gene>
<dbReference type="InterPro" id="IPR015947">
    <property type="entry name" value="PUA-like_sf"/>
</dbReference>
<dbReference type="Gene3D" id="3.10.590.10">
    <property type="entry name" value="ph1033 like domains"/>
    <property type="match status" value="1"/>
</dbReference>
<dbReference type="SUPFAM" id="SSF88697">
    <property type="entry name" value="PUA domain-like"/>
    <property type="match status" value="1"/>
</dbReference>